<reference evidence="9 10" key="1">
    <citation type="submission" date="2024-06" db="EMBL/GenBank/DDBJ databases">
        <title>A chromosome-level genome assembly of beet webworm, Loxostege sticticalis.</title>
        <authorList>
            <person name="Zhang Y."/>
        </authorList>
    </citation>
    <scope>NUCLEOTIDE SEQUENCE [LARGE SCALE GENOMIC DNA]</scope>
    <source>
        <strain evidence="9">AQ026</strain>
        <tissue evidence="9">Whole body</tissue>
    </source>
</reference>
<keyword evidence="2" id="KW-0645">Protease</keyword>
<keyword evidence="10" id="KW-1185">Reference proteome</keyword>
<evidence type="ECO:0000256" key="3">
    <source>
        <dbReference type="ARBA" id="ARBA00022801"/>
    </source>
</evidence>
<organism evidence="9 10">
    <name type="scientific">Loxostege sticticalis</name>
    <name type="common">Beet webworm moth</name>
    <dbReference type="NCBI Taxonomy" id="481309"/>
    <lineage>
        <taxon>Eukaryota</taxon>
        <taxon>Metazoa</taxon>
        <taxon>Ecdysozoa</taxon>
        <taxon>Arthropoda</taxon>
        <taxon>Hexapoda</taxon>
        <taxon>Insecta</taxon>
        <taxon>Pterygota</taxon>
        <taxon>Neoptera</taxon>
        <taxon>Endopterygota</taxon>
        <taxon>Lepidoptera</taxon>
        <taxon>Glossata</taxon>
        <taxon>Ditrysia</taxon>
        <taxon>Pyraloidea</taxon>
        <taxon>Crambidae</taxon>
        <taxon>Pyraustinae</taxon>
        <taxon>Loxostege</taxon>
    </lineage>
</organism>
<feature type="region of interest" description="Disordered" evidence="6">
    <location>
        <begin position="42"/>
        <end position="61"/>
    </location>
</feature>
<sequence length="291" mass="31449">MMNTFWVIVVLVYVGHVCSGYRFGKDVDVDIESIILSEKVRIPPEGEDSPPVLHDEPPSGSDRIVGGQETTIEEHPYQVSFIVNNSYFCGGFIVSEDYILTAGHCAQNVDPSTVVLRAGSTWRKNGTVIPIASVTPHPQYDNPRFDKDVAVMKTVDKINFTEAIQPIPLAPMGRSMRGGSDIIVSGWGRTQFGASSIPERLMDVQIPVVYHLQCLLVYASVLTNNEFCAGNFFLGGQGTCQGDSGGAAIQDGMAVGIVSYGRGCGQALSPSVFADIASRPIREFINEQTGL</sequence>
<dbReference type="InterPro" id="IPR009003">
    <property type="entry name" value="Peptidase_S1_PA"/>
</dbReference>
<evidence type="ECO:0000256" key="5">
    <source>
        <dbReference type="ARBA" id="ARBA00023157"/>
    </source>
</evidence>
<evidence type="ECO:0000259" key="8">
    <source>
        <dbReference type="PROSITE" id="PS50240"/>
    </source>
</evidence>
<dbReference type="InterPro" id="IPR001254">
    <property type="entry name" value="Trypsin_dom"/>
</dbReference>
<protein>
    <recommendedName>
        <fullName evidence="8">Peptidase S1 domain-containing protein</fullName>
    </recommendedName>
</protein>
<evidence type="ECO:0000313" key="10">
    <source>
        <dbReference type="Proteomes" id="UP001549920"/>
    </source>
</evidence>
<dbReference type="EMBL" id="JBEUOH010000016">
    <property type="protein sequence ID" value="KAL0871571.1"/>
    <property type="molecule type" value="Genomic_DNA"/>
</dbReference>
<dbReference type="CDD" id="cd00190">
    <property type="entry name" value="Tryp_SPc"/>
    <property type="match status" value="1"/>
</dbReference>
<dbReference type="InterPro" id="IPR001314">
    <property type="entry name" value="Peptidase_S1A"/>
</dbReference>
<dbReference type="InterPro" id="IPR018114">
    <property type="entry name" value="TRYPSIN_HIS"/>
</dbReference>
<evidence type="ECO:0000256" key="2">
    <source>
        <dbReference type="ARBA" id="ARBA00022670"/>
    </source>
</evidence>
<dbReference type="SMART" id="SM00020">
    <property type="entry name" value="Tryp_SPc"/>
    <property type="match status" value="1"/>
</dbReference>
<name>A0ABR3HML4_LOXSC</name>
<feature type="signal peptide" evidence="7">
    <location>
        <begin position="1"/>
        <end position="20"/>
    </location>
</feature>
<feature type="domain" description="Peptidase S1" evidence="8">
    <location>
        <begin position="64"/>
        <end position="290"/>
    </location>
</feature>
<dbReference type="Proteomes" id="UP001549920">
    <property type="component" value="Unassembled WGS sequence"/>
</dbReference>
<evidence type="ECO:0000256" key="6">
    <source>
        <dbReference type="SAM" id="MobiDB-lite"/>
    </source>
</evidence>
<evidence type="ECO:0000256" key="7">
    <source>
        <dbReference type="SAM" id="SignalP"/>
    </source>
</evidence>
<evidence type="ECO:0000313" key="9">
    <source>
        <dbReference type="EMBL" id="KAL0871571.1"/>
    </source>
</evidence>
<comment type="caution">
    <text evidence="9">The sequence shown here is derived from an EMBL/GenBank/DDBJ whole genome shotgun (WGS) entry which is preliminary data.</text>
</comment>
<dbReference type="PROSITE" id="PS50240">
    <property type="entry name" value="TRYPSIN_DOM"/>
    <property type="match status" value="1"/>
</dbReference>
<keyword evidence="7" id="KW-0732">Signal</keyword>
<feature type="chain" id="PRO_5046972122" description="Peptidase S1 domain-containing protein" evidence="7">
    <location>
        <begin position="21"/>
        <end position="291"/>
    </location>
</feature>
<accession>A0ABR3HML4</accession>
<dbReference type="Pfam" id="PF00089">
    <property type="entry name" value="Trypsin"/>
    <property type="match status" value="1"/>
</dbReference>
<dbReference type="PRINTS" id="PR00722">
    <property type="entry name" value="CHYMOTRYPSIN"/>
</dbReference>
<dbReference type="SUPFAM" id="SSF50494">
    <property type="entry name" value="Trypsin-like serine proteases"/>
    <property type="match status" value="1"/>
</dbReference>
<keyword evidence="4" id="KW-0720">Serine protease</keyword>
<dbReference type="Gene3D" id="2.40.10.10">
    <property type="entry name" value="Trypsin-like serine proteases"/>
    <property type="match status" value="1"/>
</dbReference>
<dbReference type="InterPro" id="IPR043504">
    <property type="entry name" value="Peptidase_S1_PA_chymotrypsin"/>
</dbReference>
<dbReference type="PROSITE" id="PS00134">
    <property type="entry name" value="TRYPSIN_HIS"/>
    <property type="match status" value="1"/>
</dbReference>
<proteinExistence type="inferred from homology"/>
<evidence type="ECO:0000256" key="4">
    <source>
        <dbReference type="ARBA" id="ARBA00022825"/>
    </source>
</evidence>
<gene>
    <name evidence="9" type="ORF">ABMA27_004104</name>
</gene>
<dbReference type="InterPro" id="IPR050430">
    <property type="entry name" value="Peptidase_S1"/>
</dbReference>
<keyword evidence="5" id="KW-1015">Disulfide bond</keyword>
<dbReference type="PANTHER" id="PTHR24276">
    <property type="entry name" value="POLYSERASE-RELATED"/>
    <property type="match status" value="1"/>
</dbReference>
<dbReference type="PANTHER" id="PTHR24276:SF91">
    <property type="entry name" value="AT26814P-RELATED"/>
    <property type="match status" value="1"/>
</dbReference>
<comment type="similarity">
    <text evidence="1">Belongs to the peptidase S1 family.</text>
</comment>
<keyword evidence="3" id="KW-0378">Hydrolase</keyword>
<evidence type="ECO:0000256" key="1">
    <source>
        <dbReference type="ARBA" id="ARBA00007664"/>
    </source>
</evidence>